<dbReference type="AlphaFoldDB" id="A0A811RCW2"/>
<dbReference type="EMBL" id="CAJGYO010000014">
    <property type="protein sequence ID" value="CAD6267679.1"/>
    <property type="molecule type" value="Genomic_DNA"/>
</dbReference>
<dbReference type="PANTHER" id="PTHR48127:SF1">
    <property type="entry name" value="ZINC FINGER GRF-TYPE DOMAIN-CONTAINING PROTEIN"/>
    <property type="match status" value="1"/>
</dbReference>
<keyword evidence="2" id="KW-1185">Reference proteome</keyword>
<proteinExistence type="predicted"/>
<accession>A0A811RCW2</accession>
<dbReference type="Proteomes" id="UP000604825">
    <property type="component" value="Unassembled WGS sequence"/>
</dbReference>
<comment type="caution">
    <text evidence="1">The sequence shown here is derived from an EMBL/GenBank/DDBJ whole genome shotgun (WGS) entry which is preliminary data.</text>
</comment>
<dbReference type="PANTHER" id="PTHR48127">
    <property type="entry name" value="GRF-TYPE DOMAIN-CONTAINING PROTEIN"/>
    <property type="match status" value="1"/>
</dbReference>
<organism evidence="1 2">
    <name type="scientific">Miscanthus lutarioriparius</name>
    <dbReference type="NCBI Taxonomy" id="422564"/>
    <lineage>
        <taxon>Eukaryota</taxon>
        <taxon>Viridiplantae</taxon>
        <taxon>Streptophyta</taxon>
        <taxon>Embryophyta</taxon>
        <taxon>Tracheophyta</taxon>
        <taxon>Spermatophyta</taxon>
        <taxon>Magnoliopsida</taxon>
        <taxon>Liliopsida</taxon>
        <taxon>Poales</taxon>
        <taxon>Poaceae</taxon>
        <taxon>PACMAD clade</taxon>
        <taxon>Panicoideae</taxon>
        <taxon>Andropogonodae</taxon>
        <taxon>Andropogoneae</taxon>
        <taxon>Saccharinae</taxon>
        <taxon>Miscanthus</taxon>
    </lineage>
</organism>
<name>A0A811RCW2_9POAL</name>
<evidence type="ECO:0000313" key="2">
    <source>
        <dbReference type="Proteomes" id="UP000604825"/>
    </source>
</evidence>
<protein>
    <submittedName>
        <fullName evidence="1">Uncharacterized protein</fullName>
    </submittedName>
</protein>
<gene>
    <name evidence="1" type="ORF">NCGR_LOCUS50984</name>
</gene>
<dbReference type="OrthoDB" id="678732at2759"/>
<sequence>MAFRKNKQFLHYPKDHGAFGPFVPALSTPLCDCGLLAFVSQSRHPELDGRAFYGCNFFRWIDGHEMFDPLIRLFPYNPWKSWPYLEFVRWVAPPPNPSEMTEGEKVDAALKRLANPPRCHCGLSAILTTPSQRGAFTPFYRCGLPDYRGFPSCDFVEYNYGPKSHWPSEYEFAEFEAGIKPWPCTKMPDRKCKCGIKAREGVVLSELGYGYYCGNAYGGPSEFWVG</sequence>
<reference evidence="1" key="1">
    <citation type="submission" date="2020-10" db="EMBL/GenBank/DDBJ databases">
        <authorList>
            <person name="Han B."/>
            <person name="Lu T."/>
            <person name="Zhao Q."/>
            <person name="Huang X."/>
            <person name="Zhao Y."/>
        </authorList>
    </citation>
    <scope>NUCLEOTIDE SEQUENCE</scope>
</reference>
<evidence type="ECO:0000313" key="1">
    <source>
        <dbReference type="EMBL" id="CAD6267679.1"/>
    </source>
</evidence>